<dbReference type="InterPro" id="IPR000192">
    <property type="entry name" value="Aminotrans_V_dom"/>
</dbReference>
<evidence type="ECO:0000256" key="8">
    <source>
        <dbReference type="PIRSR" id="PIRSR000524-1"/>
    </source>
</evidence>
<dbReference type="NCBIfam" id="NF010006">
    <property type="entry name" value="PRK13479.1"/>
    <property type="match status" value="1"/>
</dbReference>
<evidence type="ECO:0000313" key="11">
    <source>
        <dbReference type="EMBL" id="SMD37776.1"/>
    </source>
</evidence>
<comment type="subunit">
    <text evidence="7">Homodimer.</text>
</comment>
<dbReference type="InterPro" id="IPR015424">
    <property type="entry name" value="PyrdxlP-dep_Trfase"/>
</dbReference>
<dbReference type="Proteomes" id="UP000192472">
    <property type="component" value="Unassembled WGS sequence"/>
</dbReference>
<comment type="similarity">
    <text evidence="7">Belongs to the class-V pyridoxal-phosphate-dependent aminotransferase family. PhnW subfamily.</text>
</comment>
<evidence type="ECO:0000256" key="7">
    <source>
        <dbReference type="HAMAP-Rule" id="MF_01376"/>
    </source>
</evidence>
<evidence type="ECO:0000313" key="12">
    <source>
        <dbReference type="Proteomes" id="UP000192472"/>
    </source>
</evidence>
<evidence type="ECO:0000256" key="9">
    <source>
        <dbReference type="PIRSR" id="PIRSR000524-50"/>
    </source>
</evidence>
<dbReference type="InterPro" id="IPR015422">
    <property type="entry name" value="PyrdxlP-dep_Trfase_small"/>
</dbReference>
<evidence type="ECO:0000256" key="6">
    <source>
        <dbReference type="ARBA" id="ARBA00049460"/>
    </source>
</evidence>
<dbReference type="HAMAP" id="MF_01376">
    <property type="entry name" value="PhnW_aminotrans_5"/>
    <property type="match status" value="1"/>
</dbReference>
<dbReference type="PANTHER" id="PTHR42778:SF1">
    <property type="entry name" value="2-AMINOETHYLPHOSPHONATE--PYRUVATE TRANSAMINASE"/>
    <property type="match status" value="1"/>
</dbReference>
<evidence type="ECO:0000256" key="5">
    <source>
        <dbReference type="ARBA" id="ARBA00023317"/>
    </source>
</evidence>
<dbReference type="STRING" id="692418.SAMN04488029_3452"/>
<keyword evidence="12" id="KW-1185">Reference proteome</keyword>
<keyword evidence="3 7" id="KW-0808">Transferase</keyword>
<keyword evidence="5 7" id="KW-0670">Pyruvate</keyword>
<accession>A0A1W2GND7</accession>
<dbReference type="EC" id="2.6.1.37" evidence="7"/>
<dbReference type="Gene3D" id="3.40.640.10">
    <property type="entry name" value="Type I PLP-dependent aspartate aminotransferase-like (Major domain)"/>
    <property type="match status" value="1"/>
</dbReference>
<evidence type="ECO:0000256" key="2">
    <source>
        <dbReference type="ARBA" id="ARBA00022576"/>
    </source>
</evidence>
<dbReference type="InterPro" id="IPR012703">
    <property type="entry name" value="NH2EtPonate_pyrv_transaminase"/>
</dbReference>
<proteinExistence type="inferred from homology"/>
<evidence type="ECO:0000256" key="4">
    <source>
        <dbReference type="ARBA" id="ARBA00022898"/>
    </source>
</evidence>
<organism evidence="11 12">
    <name type="scientific">Reichenbachiella faecimaris</name>
    <dbReference type="NCBI Taxonomy" id="692418"/>
    <lineage>
        <taxon>Bacteria</taxon>
        <taxon>Pseudomonadati</taxon>
        <taxon>Bacteroidota</taxon>
        <taxon>Cytophagia</taxon>
        <taxon>Cytophagales</taxon>
        <taxon>Reichenbachiellaceae</taxon>
        <taxon>Reichenbachiella</taxon>
    </lineage>
</organism>
<dbReference type="OrthoDB" id="389074at2"/>
<dbReference type="RefSeq" id="WP_084374095.1">
    <property type="nucleotide sequence ID" value="NZ_FWYF01000004.1"/>
</dbReference>
<dbReference type="SUPFAM" id="SSF53383">
    <property type="entry name" value="PLP-dependent transferases"/>
    <property type="match status" value="1"/>
</dbReference>
<feature type="modified residue" description="N6-(pyridoxal phosphate)lysine" evidence="7 9">
    <location>
        <position position="190"/>
    </location>
</feature>
<feature type="binding site" evidence="8">
    <location>
        <position position="334"/>
    </location>
    <ligand>
        <name>substrate</name>
    </ligand>
</feature>
<dbReference type="Pfam" id="PF00266">
    <property type="entry name" value="Aminotran_5"/>
    <property type="match status" value="1"/>
</dbReference>
<dbReference type="InterPro" id="IPR015421">
    <property type="entry name" value="PyrdxlP-dep_Trfase_major"/>
</dbReference>
<name>A0A1W2GND7_REIFA</name>
<dbReference type="AlphaFoldDB" id="A0A1W2GND7"/>
<comment type="function">
    <text evidence="7">Involved in phosphonate degradation.</text>
</comment>
<feature type="domain" description="Aminotransferase class V" evidence="10">
    <location>
        <begin position="31"/>
        <end position="309"/>
    </location>
</feature>
<comment type="cofactor">
    <cofactor evidence="1 7 9">
        <name>pyridoxal 5'-phosphate</name>
        <dbReference type="ChEBI" id="CHEBI:597326"/>
    </cofactor>
</comment>
<sequence>MTRKILLNPGPATTTQNVKNALVVEDICPRETEFGDLMHDICDGLLEIGNGQKDYNVALFGASGTGAMEATITSAIGKEDKVLILTNGAYGIRMTQICENYDISYGSLFEYGDYTEPAKVKEALTTKQYTHLAFIHHETSTGMMDPVDELVAICKALNIVSIVDAMSTFGAFPYNLSDLGVDYIFSSSNKCIHGMAGLSFVLFHNNQKEALMANGRSYYFDVYKQWENLQKKNQLRFTPPVQICYSFMAAIRETLAEGVETRWERYKANWQILYDGLLDLGFKPLLPLDQESKILLALKLDGKEGFDFDHFHDYLYKRDITIYPGVMPEKATFRVAIIGDLYPDDMHRVMEEMTGYFSS</sequence>
<comment type="catalytic activity">
    <reaction evidence="6 7">
        <text>(2-aminoethyl)phosphonate + pyruvate = phosphonoacetaldehyde + L-alanine</text>
        <dbReference type="Rhea" id="RHEA:17021"/>
        <dbReference type="ChEBI" id="CHEBI:15361"/>
        <dbReference type="ChEBI" id="CHEBI:57418"/>
        <dbReference type="ChEBI" id="CHEBI:57972"/>
        <dbReference type="ChEBI" id="CHEBI:58383"/>
        <dbReference type="EC" id="2.6.1.37"/>
    </reaction>
</comment>
<gene>
    <name evidence="7" type="primary">phnW</name>
    <name evidence="11" type="ORF">SAMN04488029_3452</name>
</gene>
<dbReference type="PIRSF" id="PIRSF000524">
    <property type="entry name" value="SPT"/>
    <property type="match status" value="1"/>
</dbReference>
<dbReference type="PANTHER" id="PTHR42778">
    <property type="entry name" value="2-AMINOETHYLPHOSPHONATE--PYRUVATE TRANSAMINASE"/>
    <property type="match status" value="1"/>
</dbReference>
<evidence type="ECO:0000256" key="1">
    <source>
        <dbReference type="ARBA" id="ARBA00001933"/>
    </source>
</evidence>
<reference evidence="11 12" key="1">
    <citation type="submission" date="2017-04" db="EMBL/GenBank/DDBJ databases">
        <authorList>
            <person name="Afonso C.L."/>
            <person name="Miller P.J."/>
            <person name="Scott M.A."/>
            <person name="Spackman E."/>
            <person name="Goraichik I."/>
            <person name="Dimitrov K.M."/>
            <person name="Suarez D.L."/>
            <person name="Swayne D.E."/>
        </authorList>
    </citation>
    <scope>NUCLEOTIDE SEQUENCE [LARGE SCALE GENOMIC DNA]</scope>
    <source>
        <strain evidence="11 12">DSM 26133</strain>
    </source>
</reference>
<dbReference type="NCBIfam" id="TIGR03301">
    <property type="entry name" value="PhnW-AepZ"/>
    <property type="match status" value="1"/>
</dbReference>
<dbReference type="GO" id="GO:0019700">
    <property type="term" value="P:organic phosphonate catabolic process"/>
    <property type="evidence" value="ECO:0007669"/>
    <property type="project" value="InterPro"/>
</dbReference>
<protein>
    <recommendedName>
        <fullName evidence="7">2-aminoethylphosphonate--pyruvate transaminase</fullName>
        <ecNumber evidence="7">2.6.1.37</ecNumber>
    </recommendedName>
    <alternativeName>
        <fullName evidence="7">2-aminoethylphosphonate aminotransferase</fullName>
    </alternativeName>
    <alternativeName>
        <fullName evidence="7">AEP transaminase</fullName>
        <shortName evidence="7">AEPT</shortName>
    </alternativeName>
</protein>
<dbReference type="Gene3D" id="3.90.1150.10">
    <property type="entry name" value="Aspartate Aminotransferase, domain 1"/>
    <property type="match status" value="1"/>
</dbReference>
<evidence type="ECO:0000256" key="3">
    <source>
        <dbReference type="ARBA" id="ARBA00022679"/>
    </source>
</evidence>
<dbReference type="GO" id="GO:0047304">
    <property type="term" value="F:2-aminoethylphosphonate-pyruvate transaminase activity"/>
    <property type="evidence" value="ECO:0007669"/>
    <property type="project" value="UniProtKB-UniRule"/>
</dbReference>
<keyword evidence="2 7" id="KW-0032">Aminotransferase</keyword>
<keyword evidence="4 7" id="KW-0663">Pyridoxal phosphate</keyword>
<dbReference type="EMBL" id="FWYF01000004">
    <property type="protein sequence ID" value="SMD37776.1"/>
    <property type="molecule type" value="Genomic_DNA"/>
</dbReference>
<evidence type="ECO:0000259" key="10">
    <source>
        <dbReference type="Pfam" id="PF00266"/>
    </source>
</evidence>
<dbReference type="InterPro" id="IPR024169">
    <property type="entry name" value="SP_NH2Trfase/AEP_transaminase"/>
</dbReference>